<organism evidence="2 3">
    <name type="scientific">Budvicia aquatica</name>
    <dbReference type="NCBI Taxonomy" id="82979"/>
    <lineage>
        <taxon>Bacteria</taxon>
        <taxon>Pseudomonadati</taxon>
        <taxon>Pseudomonadota</taxon>
        <taxon>Gammaproteobacteria</taxon>
        <taxon>Enterobacterales</taxon>
        <taxon>Budviciaceae</taxon>
        <taxon>Budvicia</taxon>
    </lineage>
</organism>
<dbReference type="PROSITE" id="PS50880">
    <property type="entry name" value="TOPRIM"/>
    <property type="match status" value="1"/>
</dbReference>
<dbReference type="InterPro" id="IPR034139">
    <property type="entry name" value="TOPRIM_OLD"/>
</dbReference>
<dbReference type="AlphaFoldDB" id="A0A484ZV88"/>
<dbReference type="InterPro" id="IPR006171">
    <property type="entry name" value="TOPRIM_dom"/>
</dbReference>
<dbReference type="PANTHER" id="PTHR32182">
    <property type="entry name" value="DNA REPLICATION AND REPAIR PROTEIN RECF"/>
    <property type="match status" value="1"/>
</dbReference>
<proteinExistence type="predicted"/>
<evidence type="ECO:0000313" key="3">
    <source>
        <dbReference type="Proteomes" id="UP000373449"/>
    </source>
</evidence>
<feature type="domain" description="Toprim" evidence="1">
    <location>
        <begin position="137"/>
        <end position="227"/>
    </location>
</feature>
<protein>
    <submittedName>
        <fullName evidence="2">Protein of uncharacterized function (DUF2813)</fullName>
    </submittedName>
</protein>
<sequence>MWQSLNYLNQLISEPESRNMRLILLGVFSTLLQTKGAKNLDAHAVPLLLIEDPESRLHPIMLSAAWGLLSNLPLQKITTTNSGDLLALAPLESVYRLVRQSNKVAAYRIDAGELSVQERRRISFHIRLNRASSLFARSWLLVEGETEVWLLTELARQCGYHFETEGIKVIEFAQSGLKPLLKYASRMGIEWHVLVDGDDAGKKYAETVRSFLNNAPDGVRDRLTQLPALDMENFMYREGFSDVYHQAAGLPANIHMPMRKVIRKAIQHSSKPDLAIEVAERAGSLGTESVPPLLKRMFSKILWLARGRAN</sequence>
<name>A0A484ZV88_9GAMM</name>
<dbReference type="EMBL" id="CAADJA010000002">
    <property type="protein sequence ID" value="VFS51741.1"/>
    <property type="molecule type" value="Genomic_DNA"/>
</dbReference>
<dbReference type="Pfam" id="PF20469">
    <property type="entry name" value="OLD-like_TOPRIM"/>
    <property type="match status" value="1"/>
</dbReference>
<dbReference type="GO" id="GO:0000731">
    <property type="term" value="P:DNA synthesis involved in DNA repair"/>
    <property type="evidence" value="ECO:0007669"/>
    <property type="project" value="TreeGrafter"/>
</dbReference>
<reference evidence="2 3" key="1">
    <citation type="submission" date="2019-03" db="EMBL/GenBank/DDBJ databases">
        <authorList>
            <consortium name="Pathogen Informatics"/>
        </authorList>
    </citation>
    <scope>NUCLEOTIDE SEQUENCE [LARGE SCALE GENOMIC DNA]</scope>
    <source>
        <strain evidence="2 3">NCTC12282</strain>
    </source>
</reference>
<dbReference type="Pfam" id="PF11398">
    <property type="entry name" value="DUF2813"/>
    <property type="match status" value="1"/>
</dbReference>
<evidence type="ECO:0000313" key="2">
    <source>
        <dbReference type="EMBL" id="VFS51741.1"/>
    </source>
</evidence>
<accession>A0A484ZV88</accession>
<dbReference type="InterPro" id="IPR022602">
    <property type="entry name" value="DUF2813"/>
</dbReference>
<gene>
    <name evidence="2" type="ORF">NCTC12282_05390</name>
</gene>
<dbReference type="Proteomes" id="UP000373449">
    <property type="component" value="Unassembled WGS sequence"/>
</dbReference>
<dbReference type="GO" id="GO:0006302">
    <property type="term" value="P:double-strand break repair"/>
    <property type="evidence" value="ECO:0007669"/>
    <property type="project" value="TreeGrafter"/>
</dbReference>
<dbReference type="CDD" id="cd01026">
    <property type="entry name" value="TOPRIM_OLD"/>
    <property type="match status" value="1"/>
</dbReference>
<evidence type="ECO:0000259" key="1">
    <source>
        <dbReference type="PROSITE" id="PS50880"/>
    </source>
</evidence>
<dbReference type="PANTHER" id="PTHR32182:SF19">
    <property type="entry name" value="HOMOLOGY WITH RECF PROTEIN"/>
    <property type="match status" value="1"/>
</dbReference>